<dbReference type="EMBL" id="BK032506">
    <property type="protein sequence ID" value="DAF43439.1"/>
    <property type="molecule type" value="Genomic_DNA"/>
</dbReference>
<proteinExistence type="predicted"/>
<evidence type="ECO:0000313" key="1">
    <source>
        <dbReference type="EMBL" id="DAF43439.1"/>
    </source>
</evidence>
<reference evidence="1" key="1">
    <citation type="journal article" date="2021" name="Proc. Natl. Acad. Sci. U.S.A.">
        <title>A Catalog of Tens of Thousands of Viruses from Human Metagenomes Reveals Hidden Associations with Chronic Diseases.</title>
        <authorList>
            <person name="Tisza M.J."/>
            <person name="Buck C.B."/>
        </authorList>
    </citation>
    <scope>NUCLEOTIDE SEQUENCE</scope>
    <source>
        <strain evidence="1">CtEJG5</strain>
    </source>
</reference>
<sequence length="39" mass="4728">MDYKKEIISMIQKIESVRFLAMIYSFTHTLFEKEKKQGD</sequence>
<protein>
    <submittedName>
        <fullName evidence="1">Uncharacterized protein</fullName>
    </submittedName>
</protein>
<name>A0A8S5RXY8_9CAUD</name>
<organism evidence="1">
    <name type="scientific">Siphoviridae sp. ctEJG5</name>
    <dbReference type="NCBI Taxonomy" id="2827814"/>
    <lineage>
        <taxon>Viruses</taxon>
        <taxon>Duplodnaviria</taxon>
        <taxon>Heunggongvirae</taxon>
        <taxon>Uroviricota</taxon>
        <taxon>Caudoviricetes</taxon>
    </lineage>
</organism>
<accession>A0A8S5RXY8</accession>